<dbReference type="Gene3D" id="1.10.3480.10">
    <property type="entry name" value="TorD-like"/>
    <property type="match status" value="1"/>
</dbReference>
<dbReference type="InterPro" id="IPR020945">
    <property type="entry name" value="DMSO/NO3_reduct_chaperone"/>
</dbReference>
<organism evidence="2 3">
    <name type="scientific">Streptomyces yatensis</name>
    <dbReference type="NCBI Taxonomy" id="155177"/>
    <lineage>
        <taxon>Bacteria</taxon>
        <taxon>Bacillati</taxon>
        <taxon>Actinomycetota</taxon>
        <taxon>Actinomycetes</taxon>
        <taxon>Kitasatosporales</taxon>
        <taxon>Streptomycetaceae</taxon>
        <taxon>Streptomyces</taxon>
        <taxon>Streptomyces violaceusniger group</taxon>
    </lineage>
</organism>
<comment type="caution">
    <text evidence="2">The sequence shown here is derived from an EMBL/GenBank/DDBJ whole genome shotgun (WGS) entry which is preliminary data.</text>
</comment>
<protein>
    <submittedName>
        <fullName evidence="2">Nitrate reductase molybdenum cofactor assembly chaperone</fullName>
    </submittedName>
</protein>
<name>A0ABP4VMJ6_9ACTN</name>
<dbReference type="NCBIfam" id="TIGR00684">
    <property type="entry name" value="narJ"/>
    <property type="match status" value="1"/>
</dbReference>
<dbReference type="PANTHER" id="PTHR43680:SF2">
    <property type="entry name" value="NITRATE REDUCTASE MOLYBDENUM COFACTOR ASSEMBLY CHAPERONE NARJ"/>
    <property type="match status" value="1"/>
</dbReference>
<dbReference type="PANTHER" id="PTHR43680">
    <property type="entry name" value="NITRATE REDUCTASE MOLYBDENUM COFACTOR ASSEMBLY CHAPERONE"/>
    <property type="match status" value="1"/>
</dbReference>
<sequence>MNAATPAAHQAAALLLGYPGPDWPARHALVRECLTELATPAAAPLLRFCAAVDGVPVLDLASAYVRTFDRSRRRTLHLTYYTDGDTRRRGGTLAALKAHYRAHGWAPPEDELPDHLPLLLEFAARCPAPGKRLLCDHRAALELLRMALTDHGSPYADVLRAVCETLPGPSPADRAAALALVRGGPPTETVGLAPFAAAIPAATPLAEGTGR</sequence>
<dbReference type="EMBL" id="BAAALR010000122">
    <property type="protein sequence ID" value="GAA1728876.1"/>
    <property type="molecule type" value="Genomic_DNA"/>
</dbReference>
<keyword evidence="1" id="KW-0534">Nitrate assimilation</keyword>
<dbReference type="Proteomes" id="UP001499947">
    <property type="component" value="Unassembled WGS sequence"/>
</dbReference>
<dbReference type="InterPro" id="IPR036411">
    <property type="entry name" value="TorD-like_sf"/>
</dbReference>
<gene>
    <name evidence="2" type="primary">narJ</name>
    <name evidence="2" type="ORF">GCM10009680_82510</name>
</gene>
<dbReference type="SUPFAM" id="SSF89155">
    <property type="entry name" value="TorD-like"/>
    <property type="match status" value="1"/>
</dbReference>
<keyword evidence="3" id="KW-1185">Reference proteome</keyword>
<dbReference type="RefSeq" id="WP_211121333.1">
    <property type="nucleotide sequence ID" value="NZ_BAAALR010000122.1"/>
</dbReference>
<dbReference type="Pfam" id="PF02613">
    <property type="entry name" value="Nitrate_red_del"/>
    <property type="match status" value="1"/>
</dbReference>
<evidence type="ECO:0000313" key="3">
    <source>
        <dbReference type="Proteomes" id="UP001499947"/>
    </source>
</evidence>
<evidence type="ECO:0000313" key="2">
    <source>
        <dbReference type="EMBL" id="GAA1728876.1"/>
    </source>
</evidence>
<dbReference type="InterPro" id="IPR003765">
    <property type="entry name" value="NO3_reductase_chaperone_NarJ"/>
</dbReference>
<accession>A0ABP4VMJ6</accession>
<evidence type="ECO:0000256" key="1">
    <source>
        <dbReference type="ARBA" id="ARBA00023063"/>
    </source>
</evidence>
<proteinExistence type="predicted"/>
<reference evidence="3" key="1">
    <citation type="journal article" date="2019" name="Int. J. Syst. Evol. Microbiol.">
        <title>The Global Catalogue of Microorganisms (GCM) 10K type strain sequencing project: providing services to taxonomists for standard genome sequencing and annotation.</title>
        <authorList>
            <consortium name="The Broad Institute Genomics Platform"/>
            <consortium name="The Broad Institute Genome Sequencing Center for Infectious Disease"/>
            <person name="Wu L."/>
            <person name="Ma J."/>
        </authorList>
    </citation>
    <scope>NUCLEOTIDE SEQUENCE [LARGE SCALE GENOMIC DNA]</scope>
    <source>
        <strain evidence="3">JCM 13244</strain>
    </source>
</reference>